<organism evidence="1 2">
    <name type="scientific">Rhizopus delemar</name>
    <dbReference type="NCBI Taxonomy" id="936053"/>
    <lineage>
        <taxon>Eukaryota</taxon>
        <taxon>Fungi</taxon>
        <taxon>Fungi incertae sedis</taxon>
        <taxon>Mucoromycota</taxon>
        <taxon>Mucoromycotina</taxon>
        <taxon>Mucoromycetes</taxon>
        <taxon>Mucorales</taxon>
        <taxon>Mucorineae</taxon>
        <taxon>Rhizopodaceae</taxon>
        <taxon>Rhizopus</taxon>
    </lineage>
</organism>
<keyword evidence="2" id="KW-1185">Reference proteome</keyword>
<accession>A0A9P6XVM9</accession>
<proteinExistence type="predicted"/>
<evidence type="ECO:0000313" key="1">
    <source>
        <dbReference type="EMBL" id="KAG1533140.1"/>
    </source>
</evidence>
<dbReference type="EMBL" id="JAANIU010009442">
    <property type="protein sequence ID" value="KAG1533140.1"/>
    <property type="molecule type" value="Genomic_DNA"/>
</dbReference>
<dbReference type="AlphaFoldDB" id="A0A9P6XVM9"/>
<name>A0A9P6XVM9_9FUNG</name>
<reference evidence="1 2" key="1">
    <citation type="journal article" date="2020" name="Microb. Genom.">
        <title>Genetic diversity of clinical and environmental Mucorales isolates obtained from an investigation of mucormycosis cases among solid organ transplant recipients.</title>
        <authorList>
            <person name="Nguyen M.H."/>
            <person name="Kaul D."/>
            <person name="Muto C."/>
            <person name="Cheng S.J."/>
            <person name="Richter R.A."/>
            <person name="Bruno V.M."/>
            <person name="Liu G."/>
            <person name="Beyhan S."/>
            <person name="Sundermann A.J."/>
            <person name="Mounaud S."/>
            <person name="Pasculle A.W."/>
            <person name="Nierman W.C."/>
            <person name="Driscoll E."/>
            <person name="Cumbie R."/>
            <person name="Clancy C.J."/>
            <person name="Dupont C.L."/>
        </authorList>
    </citation>
    <scope>NUCLEOTIDE SEQUENCE [LARGE SCALE GENOMIC DNA]</scope>
    <source>
        <strain evidence="1 2">GL24</strain>
    </source>
</reference>
<dbReference type="Proteomes" id="UP000740926">
    <property type="component" value="Unassembled WGS sequence"/>
</dbReference>
<protein>
    <submittedName>
        <fullName evidence="1">Uncharacterized protein</fullName>
    </submittedName>
</protein>
<evidence type="ECO:0000313" key="2">
    <source>
        <dbReference type="Proteomes" id="UP000740926"/>
    </source>
</evidence>
<comment type="caution">
    <text evidence="1">The sequence shown here is derived from an EMBL/GenBank/DDBJ whole genome shotgun (WGS) entry which is preliminary data.</text>
</comment>
<sequence>MQLVTPAEFERGNQQLRDALEDRRGTAVDANQAASLSLLQQVFDSNGLRQQNIPVYGSRVRLRGRDLPLGASLKINGDSYPLDQDRKFAAEYLMPIGHHAFDVRVERPDAPAIARTLQVDVSGQYLFGGRTWPEASATMMCSAMAAWPST</sequence>
<gene>
    <name evidence="1" type="ORF">G6F50_015969</name>
</gene>